<dbReference type="Gene3D" id="1.20.1280.50">
    <property type="match status" value="1"/>
</dbReference>
<accession>A0ABR3ENU9</accession>
<dbReference type="Pfam" id="PF12937">
    <property type="entry name" value="F-box-like"/>
    <property type="match status" value="1"/>
</dbReference>
<feature type="domain" description="F-box" evidence="1">
    <location>
        <begin position="41"/>
        <end position="91"/>
    </location>
</feature>
<gene>
    <name evidence="2" type="ORF">V5O48_017475</name>
</gene>
<dbReference type="Proteomes" id="UP001465976">
    <property type="component" value="Unassembled WGS sequence"/>
</dbReference>
<evidence type="ECO:0000259" key="1">
    <source>
        <dbReference type="Pfam" id="PF12937"/>
    </source>
</evidence>
<organism evidence="2 3">
    <name type="scientific">Marasmius crinis-equi</name>
    <dbReference type="NCBI Taxonomy" id="585013"/>
    <lineage>
        <taxon>Eukaryota</taxon>
        <taxon>Fungi</taxon>
        <taxon>Dikarya</taxon>
        <taxon>Basidiomycota</taxon>
        <taxon>Agaricomycotina</taxon>
        <taxon>Agaricomycetes</taxon>
        <taxon>Agaricomycetidae</taxon>
        <taxon>Agaricales</taxon>
        <taxon>Marasmiineae</taxon>
        <taxon>Marasmiaceae</taxon>
        <taxon>Marasmius</taxon>
    </lineage>
</organism>
<evidence type="ECO:0000313" key="3">
    <source>
        <dbReference type="Proteomes" id="UP001465976"/>
    </source>
</evidence>
<sequence length="498" mass="57173">MEEQNAKAEALELEQAYGRNIPEYREAHIELLAHENATMIRLPDDILFSIFDLCNQATYLPLHDKASPLWSLSHTCQRWRTVALSYPLLWRIVRVDIAEEPLPKDVVSMVKTWIERSQSVPLRCDICFGAGTDVLPKTNVDHEVLEILLDECHRWLDVYLNLDERTDLYYWLAQRGGKFQLLRDLEVVFGTPRGSDSKSWPPLGAGFSIAPNLVKGSISNFTELYLSKRVLPTIPLPWHRLTHYSCIYYADPEFFGIASQLHNLEILKLSVEYDYESVSGARSLTLPRLRSLEWKFGGVEELVTLLNYLTLPALVELLLPTRYFIFSDTSCVALLEAIDSLHRRSSCQIQQLRLDIAALISPHTVLDAVHTFHFQVEYTEDKDIDDLLRKVLDALQSKPVLRRLTTLRIYVTGTETFTDGGFQMVPIEAEDEFFPSIVDMIAVRRSKNSPHYTQLNAVAIQFDGYGRRKFPGDLPAYQRLLRMRDEGLVLSGSAFDWY</sequence>
<dbReference type="InterPro" id="IPR001810">
    <property type="entry name" value="F-box_dom"/>
</dbReference>
<comment type="caution">
    <text evidence="2">The sequence shown here is derived from an EMBL/GenBank/DDBJ whole genome shotgun (WGS) entry which is preliminary data.</text>
</comment>
<keyword evidence="3" id="KW-1185">Reference proteome</keyword>
<reference evidence="2 3" key="1">
    <citation type="submission" date="2024-02" db="EMBL/GenBank/DDBJ databases">
        <title>A draft genome for the cacao thread blight pathogen Marasmius crinis-equi.</title>
        <authorList>
            <person name="Cohen S.P."/>
            <person name="Baruah I.K."/>
            <person name="Amoako-Attah I."/>
            <person name="Bukari Y."/>
            <person name="Meinhardt L.W."/>
            <person name="Bailey B.A."/>
        </authorList>
    </citation>
    <scope>NUCLEOTIDE SEQUENCE [LARGE SCALE GENOMIC DNA]</scope>
    <source>
        <strain evidence="2 3">GH-76</strain>
    </source>
</reference>
<proteinExistence type="predicted"/>
<dbReference type="EMBL" id="JBAHYK010002698">
    <property type="protein sequence ID" value="KAL0564569.1"/>
    <property type="molecule type" value="Genomic_DNA"/>
</dbReference>
<protein>
    <recommendedName>
        <fullName evidence="1">F-box domain-containing protein</fullName>
    </recommendedName>
</protein>
<evidence type="ECO:0000313" key="2">
    <source>
        <dbReference type="EMBL" id="KAL0564569.1"/>
    </source>
</evidence>
<name>A0ABR3ENU9_9AGAR</name>